<feature type="transmembrane region" description="Helical" evidence="1">
    <location>
        <begin position="553"/>
        <end position="575"/>
    </location>
</feature>
<dbReference type="RefSeq" id="XP_025344062.1">
    <property type="nucleotide sequence ID" value="XM_025486512.1"/>
</dbReference>
<keyword evidence="4" id="KW-1185">Reference proteome</keyword>
<keyword evidence="1" id="KW-0812">Transmembrane</keyword>
<proteinExistence type="predicted"/>
<dbReference type="OrthoDB" id="4073795at2759"/>
<dbReference type="InterPro" id="IPR001810">
    <property type="entry name" value="F-box_dom"/>
</dbReference>
<dbReference type="Pfam" id="PF10333">
    <property type="entry name" value="Pga1"/>
    <property type="match status" value="1"/>
</dbReference>
<dbReference type="InterPro" id="IPR019433">
    <property type="entry name" value="GPI_ManTrfase_II_coact_Pga1"/>
</dbReference>
<evidence type="ECO:0000256" key="1">
    <source>
        <dbReference type="SAM" id="Phobius"/>
    </source>
</evidence>
<name>A0A2V1AZ57_9ASCO</name>
<dbReference type="Proteomes" id="UP000244309">
    <property type="component" value="Unassembled WGS sequence"/>
</dbReference>
<protein>
    <recommendedName>
        <fullName evidence="2">F-box domain-containing protein</fullName>
    </recommendedName>
</protein>
<organism evidence="3 4">
    <name type="scientific">Candidozyma haemuli</name>
    <dbReference type="NCBI Taxonomy" id="45357"/>
    <lineage>
        <taxon>Eukaryota</taxon>
        <taxon>Fungi</taxon>
        <taxon>Dikarya</taxon>
        <taxon>Ascomycota</taxon>
        <taxon>Saccharomycotina</taxon>
        <taxon>Pichiomycetes</taxon>
        <taxon>Metschnikowiaceae</taxon>
        <taxon>Candidozyma</taxon>
    </lineage>
</organism>
<dbReference type="STRING" id="45357.A0A2V1AZ57"/>
<dbReference type="VEuPathDB" id="FungiDB:CXQ85_002849"/>
<dbReference type="GeneID" id="37008180"/>
<gene>
    <name evidence="3" type="ORF">CXQ85_002849</name>
</gene>
<keyword evidence="1" id="KW-1133">Transmembrane helix</keyword>
<accession>A0A2V1AZ57</accession>
<evidence type="ECO:0000313" key="3">
    <source>
        <dbReference type="EMBL" id="PVH23122.1"/>
    </source>
</evidence>
<reference evidence="3 4" key="1">
    <citation type="submission" date="2017-12" db="EMBL/GenBank/DDBJ databases">
        <title>Genome Sequence of a Multidrug-Resistant Candida haemulonii Isolate from a Patient with Chronic Leg Ulcers in Israel.</title>
        <authorList>
            <person name="Chow N.A."/>
            <person name="Gade L."/>
            <person name="Batra D."/>
            <person name="Rowe L.A."/>
            <person name="Ben-Ami R."/>
            <person name="Loparev V.N."/>
            <person name="Litvintseva A.P."/>
        </authorList>
    </citation>
    <scope>NUCLEOTIDE SEQUENCE [LARGE SCALE GENOMIC DNA]</scope>
    <source>
        <strain evidence="3 4">B11899</strain>
    </source>
</reference>
<sequence length="589" mass="68319">MKRSLVYDSESCKRAHYGDIAASPSFTLIDLPDSVLDQIWGLVSTQDIKNLSLMNSYYRESLIPYIFSFVGVTWHQLLEDSKECVISMYRDYIRSINVISPDSQKEYKENTFGELLSTKRFPNLTRVAVNSTNSSYWLRYNKCDQIRDLELYTDAPLKSRKIFDLAHVQHFTSLRSLTLDDYHFVVSEDEIVVPRLHRLHLHNCTWKWPFTLTKFNVHDTLTELSVSFSDDNVFVFSERFRDFLQTPLTGHSSSLRSLKIAFSNSSDNPRILLSNVLQNLLDAFCDLENLTLTGWSANIFHIKHLLVSRKFYKPLRFYFEATILDPENTISEQVAKIQRVENLTFKLIHGGYSATDAYIQDLMSSHNTMYLRFIFISILLWINSALANTETIVFTVPKYYEVPSCPRSFQGSSLRRINASALLLEDFPIQSIRNYSTKETLVSIPYDYVNKPDQMLFVKLNNYEDATFDSDDLINVKLCWPATTPLDFSLDQLYIKASEFGEVETDTFDIYVKIDLHGDFYAVREVQDDRIDFQLVISRLPGVIPIPIELYEFIMYMVDLLVLLVAFFPYITLAFEQFASASSTKFHSD</sequence>
<evidence type="ECO:0000259" key="2">
    <source>
        <dbReference type="PROSITE" id="PS50181"/>
    </source>
</evidence>
<dbReference type="AlphaFoldDB" id="A0A2V1AZ57"/>
<evidence type="ECO:0000313" key="4">
    <source>
        <dbReference type="Proteomes" id="UP000244309"/>
    </source>
</evidence>
<dbReference type="PROSITE" id="PS50181">
    <property type="entry name" value="FBOX"/>
    <property type="match status" value="1"/>
</dbReference>
<keyword evidence="1" id="KW-0472">Membrane</keyword>
<feature type="domain" description="F-box" evidence="2">
    <location>
        <begin position="25"/>
        <end position="77"/>
    </location>
</feature>
<comment type="caution">
    <text evidence="3">The sequence shown here is derived from an EMBL/GenBank/DDBJ whole genome shotgun (WGS) entry which is preliminary data.</text>
</comment>
<dbReference type="EMBL" id="PKFO01000010">
    <property type="protein sequence ID" value="PVH23122.1"/>
    <property type="molecule type" value="Genomic_DNA"/>
</dbReference>